<comment type="caution">
    <text evidence="2">The sequence shown here is derived from an EMBL/GenBank/DDBJ whole genome shotgun (WGS) entry which is preliminary data.</text>
</comment>
<gene>
    <name evidence="2" type="ORF">OS493_027459</name>
</gene>
<dbReference type="AlphaFoldDB" id="A0A9W9YCN4"/>
<evidence type="ECO:0000313" key="3">
    <source>
        <dbReference type="Proteomes" id="UP001163046"/>
    </source>
</evidence>
<dbReference type="OrthoDB" id="6012289at2759"/>
<reference evidence="2" key="1">
    <citation type="submission" date="2023-01" db="EMBL/GenBank/DDBJ databases">
        <title>Genome assembly of the deep-sea coral Lophelia pertusa.</title>
        <authorList>
            <person name="Herrera S."/>
            <person name="Cordes E."/>
        </authorList>
    </citation>
    <scope>NUCLEOTIDE SEQUENCE</scope>
    <source>
        <strain evidence="2">USNM1676648</strain>
        <tissue evidence="2">Polyp</tissue>
    </source>
</reference>
<sequence>MLVYGDRTPLSNAARVIAMVWTLTGVILIGILVGFIAVSLTSVAVGVDYKLYGAKIAAISGSAEYNMGLRKNAKFDKGQIHRNFEEIYELLSSNKIVGVLVDGYMVGSKKHLFEKPFLRIYRVYDYSAVYGVATGGDSRKLGKCFHNYIQKNIARIFQHVAENVEAIQESPEPLEVERSTGLFDTDSQLFKQNLMIMTGMLCCFFLAGVVWEVVYRVRQKMKIQPQDDKPVTLPCFEMRKMLEDCKTQMYNLIQELKEKHRLQRRYVLTAMKSDRKFLYEQQRTVSRNSRRTSCEDEDLTAGIVVAPQMFKKVINEEEDLEQESSGHKFVRVSFHIPTETDEN</sequence>
<evidence type="ECO:0000256" key="1">
    <source>
        <dbReference type="SAM" id="Phobius"/>
    </source>
</evidence>
<dbReference type="Proteomes" id="UP001163046">
    <property type="component" value="Unassembled WGS sequence"/>
</dbReference>
<keyword evidence="1" id="KW-0812">Transmembrane</keyword>
<keyword evidence="1" id="KW-1133">Transmembrane helix</keyword>
<keyword evidence="1" id="KW-0472">Membrane</keyword>
<dbReference type="Gene3D" id="1.10.287.70">
    <property type="match status" value="1"/>
</dbReference>
<dbReference type="EMBL" id="MU827802">
    <property type="protein sequence ID" value="KAJ7326515.1"/>
    <property type="molecule type" value="Genomic_DNA"/>
</dbReference>
<feature type="transmembrane region" description="Helical" evidence="1">
    <location>
        <begin position="20"/>
        <end position="45"/>
    </location>
</feature>
<name>A0A9W9YCN4_9CNID</name>
<dbReference type="SUPFAM" id="SSF81324">
    <property type="entry name" value="Voltage-gated potassium channels"/>
    <property type="match status" value="1"/>
</dbReference>
<protein>
    <submittedName>
        <fullName evidence="2">Uncharacterized protein</fullName>
    </submittedName>
</protein>
<evidence type="ECO:0000313" key="2">
    <source>
        <dbReference type="EMBL" id="KAJ7326515.1"/>
    </source>
</evidence>
<feature type="transmembrane region" description="Helical" evidence="1">
    <location>
        <begin position="194"/>
        <end position="214"/>
    </location>
</feature>
<accession>A0A9W9YCN4</accession>
<organism evidence="2 3">
    <name type="scientific">Desmophyllum pertusum</name>
    <dbReference type="NCBI Taxonomy" id="174260"/>
    <lineage>
        <taxon>Eukaryota</taxon>
        <taxon>Metazoa</taxon>
        <taxon>Cnidaria</taxon>
        <taxon>Anthozoa</taxon>
        <taxon>Hexacorallia</taxon>
        <taxon>Scleractinia</taxon>
        <taxon>Caryophylliina</taxon>
        <taxon>Caryophylliidae</taxon>
        <taxon>Desmophyllum</taxon>
    </lineage>
</organism>
<proteinExistence type="predicted"/>
<keyword evidence="3" id="KW-1185">Reference proteome</keyword>